<accession>A0A150MK93</accession>
<dbReference type="AlphaFoldDB" id="A0A150MK93"/>
<protein>
    <submittedName>
        <fullName evidence="1">Uncharacterized protein</fullName>
    </submittedName>
</protein>
<proteinExistence type="predicted"/>
<gene>
    <name evidence="1" type="ORF">B4110_1562</name>
</gene>
<dbReference type="Proteomes" id="UP000075324">
    <property type="component" value="Unassembled WGS sequence"/>
</dbReference>
<evidence type="ECO:0000313" key="2">
    <source>
        <dbReference type="Proteomes" id="UP000075324"/>
    </source>
</evidence>
<sequence length="40" mass="4819">MVVVHKWFLLISCFLNIYHKKTILSFDKIVFQQSDLNGYE</sequence>
<reference evidence="1 2" key="1">
    <citation type="submission" date="2016-01" db="EMBL/GenBank/DDBJ databases">
        <title>Draft Genome Sequences of Seven Thermophilic Sporeformers Isolated from Foods.</title>
        <authorList>
            <person name="Berendsen E.M."/>
            <person name="Wells-Bennik M.H."/>
            <person name="Krawcyk A.O."/>
            <person name="De Jong A."/>
            <person name="Holsappel S."/>
            <person name="Eijlander R.T."/>
            <person name="Kuipers O.P."/>
        </authorList>
    </citation>
    <scope>NUCLEOTIDE SEQUENCE [LARGE SCALE GENOMIC DNA]</scope>
    <source>
        <strain evidence="1 2">B4110</strain>
    </source>
</reference>
<name>A0A150MK93_9BACL</name>
<evidence type="ECO:0000313" key="1">
    <source>
        <dbReference type="EMBL" id="KYD24779.1"/>
    </source>
</evidence>
<comment type="caution">
    <text evidence="1">The sequence shown here is derived from an EMBL/GenBank/DDBJ whole genome shotgun (WGS) entry which is preliminary data.</text>
</comment>
<organism evidence="1 2">
    <name type="scientific">Parageobacillus toebii</name>
    <dbReference type="NCBI Taxonomy" id="153151"/>
    <lineage>
        <taxon>Bacteria</taxon>
        <taxon>Bacillati</taxon>
        <taxon>Bacillota</taxon>
        <taxon>Bacilli</taxon>
        <taxon>Bacillales</taxon>
        <taxon>Anoxybacillaceae</taxon>
        <taxon>Parageobacillus</taxon>
    </lineage>
</organism>
<dbReference type="EMBL" id="LQYW01000147">
    <property type="protein sequence ID" value="KYD24779.1"/>
    <property type="molecule type" value="Genomic_DNA"/>
</dbReference>